<evidence type="ECO:0000313" key="7">
    <source>
        <dbReference type="Proteomes" id="UP001148299"/>
    </source>
</evidence>
<feature type="coiled-coil region" evidence="4">
    <location>
        <begin position="236"/>
        <end position="284"/>
    </location>
</feature>
<comment type="subcellular location">
    <subcellularLocation>
        <location evidence="1">Chromosome</location>
        <location evidence="1">Telomere</location>
    </subcellularLocation>
</comment>
<accession>A0A9W9RB21</accession>
<dbReference type="AlphaFoldDB" id="A0A9W9RB21"/>
<sequence>METEKNEPLVFYPAFCFKASPTHFTWVKIGAADVHRLRKYGSFVGQKVFFYNNHPVRFVSLLGIIVSRTDVYGRTILALDDSSGAIVEVIVLHDPSTKPGVAATRAKEEELDQRRINIFTGEPIAADQTPWSAFSITERNLTHFSKTTHITATDHHVVDISSLQPGTLVRVKGVLGTFRGNMQVHLERFERVGDTNAEMQFLDERLRFLVEVLSVPWVLGDDEVESLRRAAERGDERVLEEKRRAERRARKRIEREEKDTRAIAKRYEREERAREEQLGALREDGQRVMKKFGFQDRGL</sequence>
<dbReference type="Proteomes" id="UP001148299">
    <property type="component" value="Unassembled WGS sequence"/>
</dbReference>
<organism evidence="6 7">
    <name type="scientific">Penicillium brevicompactum</name>
    <dbReference type="NCBI Taxonomy" id="5074"/>
    <lineage>
        <taxon>Eukaryota</taxon>
        <taxon>Fungi</taxon>
        <taxon>Dikarya</taxon>
        <taxon>Ascomycota</taxon>
        <taxon>Pezizomycotina</taxon>
        <taxon>Eurotiomycetes</taxon>
        <taxon>Eurotiomycetidae</taxon>
        <taxon>Eurotiales</taxon>
        <taxon>Aspergillaceae</taxon>
        <taxon>Penicillium</taxon>
    </lineage>
</organism>
<gene>
    <name evidence="6" type="ORF">N7541_006742</name>
</gene>
<evidence type="ECO:0000256" key="2">
    <source>
        <dbReference type="ARBA" id="ARBA00022454"/>
    </source>
</evidence>
<dbReference type="GO" id="GO:0000781">
    <property type="term" value="C:chromosome, telomeric region"/>
    <property type="evidence" value="ECO:0007669"/>
    <property type="project" value="UniProtKB-SubCell"/>
</dbReference>
<evidence type="ECO:0000256" key="3">
    <source>
        <dbReference type="ARBA" id="ARBA00022895"/>
    </source>
</evidence>
<dbReference type="InterPro" id="IPR012340">
    <property type="entry name" value="NA-bd_OB-fold"/>
</dbReference>
<feature type="domain" description="CST complex subunit Stn1 N-terminal" evidence="5">
    <location>
        <begin position="39"/>
        <end position="89"/>
    </location>
</feature>
<keyword evidence="2" id="KW-0158">Chromosome</keyword>
<name>A0A9W9RB21_PENBR</name>
<keyword evidence="4" id="KW-0175">Coiled coil</keyword>
<reference evidence="6" key="1">
    <citation type="submission" date="2022-12" db="EMBL/GenBank/DDBJ databases">
        <authorList>
            <person name="Petersen C."/>
        </authorList>
    </citation>
    <scope>NUCLEOTIDE SEQUENCE</scope>
    <source>
        <strain evidence="6">IBT 35675</strain>
    </source>
</reference>
<protein>
    <recommendedName>
        <fullName evidence="5">CST complex subunit Stn1 N-terminal domain-containing protein</fullName>
    </recommendedName>
</protein>
<dbReference type="Pfam" id="PF10451">
    <property type="entry name" value="Stn1"/>
    <property type="match status" value="1"/>
</dbReference>
<keyword evidence="3" id="KW-0779">Telomere</keyword>
<comment type="caution">
    <text evidence="6">The sequence shown here is derived from an EMBL/GenBank/DDBJ whole genome shotgun (WGS) entry which is preliminary data.</text>
</comment>
<evidence type="ECO:0000256" key="1">
    <source>
        <dbReference type="ARBA" id="ARBA00004574"/>
    </source>
</evidence>
<proteinExistence type="predicted"/>
<evidence type="ECO:0000313" key="6">
    <source>
        <dbReference type="EMBL" id="KAJ5354178.1"/>
    </source>
</evidence>
<keyword evidence="7" id="KW-1185">Reference proteome</keyword>
<dbReference type="InterPro" id="IPR018856">
    <property type="entry name" value="Stn1_N"/>
</dbReference>
<evidence type="ECO:0000259" key="5">
    <source>
        <dbReference type="Pfam" id="PF10451"/>
    </source>
</evidence>
<evidence type="ECO:0000256" key="4">
    <source>
        <dbReference type="SAM" id="Coils"/>
    </source>
</evidence>
<dbReference type="EMBL" id="JAPZBR010000005">
    <property type="protein sequence ID" value="KAJ5354178.1"/>
    <property type="molecule type" value="Genomic_DNA"/>
</dbReference>
<dbReference type="Gene3D" id="2.40.50.140">
    <property type="entry name" value="Nucleic acid-binding proteins"/>
    <property type="match status" value="1"/>
</dbReference>
<reference evidence="6" key="2">
    <citation type="journal article" date="2023" name="IMA Fungus">
        <title>Comparative genomic study of the Penicillium genus elucidates a diverse pangenome and 15 lateral gene transfer events.</title>
        <authorList>
            <person name="Petersen C."/>
            <person name="Sorensen T."/>
            <person name="Nielsen M.R."/>
            <person name="Sondergaard T.E."/>
            <person name="Sorensen J.L."/>
            <person name="Fitzpatrick D.A."/>
            <person name="Frisvad J.C."/>
            <person name="Nielsen K.L."/>
        </authorList>
    </citation>
    <scope>NUCLEOTIDE SEQUENCE</scope>
    <source>
        <strain evidence="6">IBT 35675</strain>
    </source>
</reference>
<dbReference type="SUPFAM" id="SSF50249">
    <property type="entry name" value="Nucleic acid-binding proteins"/>
    <property type="match status" value="1"/>
</dbReference>